<feature type="region of interest" description="Disordered" evidence="6">
    <location>
        <begin position="243"/>
        <end position="298"/>
    </location>
</feature>
<evidence type="ECO:0000256" key="3">
    <source>
        <dbReference type="ARBA" id="ARBA00022692"/>
    </source>
</evidence>
<keyword evidence="9" id="KW-1185">Reference proteome</keyword>
<dbReference type="InterPro" id="IPR030417">
    <property type="entry name" value="MS4A"/>
</dbReference>
<dbReference type="OrthoDB" id="9426701at2759"/>
<feature type="compositionally biased region" description="Acidic residues" evidence="6">
    <location>
        <begin position="284"/>
        <end position="298"/>
    </location>
</feature>
<dbReference type="GeneID" id="100357719"/>
<sequence length="298" mass="32743">MTTPRNSVSGNCPGEPMKGPIAMQPVPKVVFRKTPSVVGPTQSFFLRESKALGAVQIMNGFFHIALGGLLMIPIGGVYAPICVAVWYPLWGGVMYILSGSLLVAAEKNPRNNLVKGKVIMNSLSLFAAISGIILLIMDILNITMSHFLKMESLNLIKASTSLINIYNCEPTIPSEKNSPSIQYCYSVQSVFLGILSVMLIFAFFQKLVTAGIVENEWKRMCSRPKANVVLLSAEEKKEQTVEMKEEAVELTEVSSQPKNEEDIEIIPIQEEEEEEPGVNLAEPPQDEESPPVENDDSP</sequence>
<dbReference type="GO" id="GO:0005654">
    <property type="term" value="C:nucleoplasm"/>
    <property type="evidence" value="ECO:0007669"/>
    <property type="project" value="Ensembl"/>
</dbReference>
<dbReference type="GO" id="GO:1905665">
    <property type="term" value="P:positive regulation of calcium ion import across plasma membrane"/>
    <property type="evidence" value="ECO:0007669"/>
    <property type="project" value="Ensembl"/>
</dbReference>
<dbReference type="SMR" id="G1SU46"/>
<proteinExistence type="inferred from homology"/>
<gene>
    <name evidence="8" type="primary">MS4A1</name>
</gene>
<reference evidence="8" key="2">
    <citation type="submission" date="2025-08" db="UniProtKB">
        <authorList>
            <consortium name="Ensembl"/>
        </authorList>
    </citation>
    <scope>IDENTIFICATION</scope>
    <source>
        <strain evidence="8">Thorbecke</strain>
    </source>
</reference>
<feature type="transmembrane region" description="Helical" evidence="7">
    <location>
        <begin position="85"/>
        <end position="104"/>
    </location>
</feature>
<reference evidence="8 9" key="1">
    <citation type="journal article" date="2011" name="Nature">
        <title>A high-resolution map of human evolutionary constraint using 29 mammals.</title>
        <authorList>
            <person name="Lindblad-Toh K."/>
            <person name="Garber M."/>
            <person name="Zuk O."/>
            <person name="Lin M.F."/>
            <person name="Parker B.J."/>
            <person name="Washietl S."/>
            <person name="Kheradpour P."/>
            <person name="Ernst J."/>
            <person name="Jordan G."/>
            <person name="Mauceli E."/>
            <person name="Ward L.D."/>
            <person name="Lowe C.B."/>
            <person name="Holloway A.K."/>
            <person name="Clamp M."/>
            <person name="Gnerre S."/>
            <person name="Alfoldi J."/>
            <person name="Beal K."/>
            <person name="Chang J."/>
            <person name="Clawson H."/>
            <person name="Cuff J."/>
            <person name="Di Palma F."/>
            <person name="Fitzgerald S."/>
            <person name="Flicek P."/>
            <person name="Guttman M."/>
            <person name="Hubisz M.J."/>
            <person name="Jaffe D.B."/>
            <person name="Jungreis I."/>
            <person name="Kent W.J."/>
            <person name="Kostka D."/>
            <person name="Lara M."/>
            <person name="Martins A.L."/>
            <person name="Massingham T."/>
            <person name="Moltke I."/>
            <person name="Raney B.J."/>
            <person name="Rasmussen M.D."/>
            <person name="Robinson J."/>
            <person name="Stark A."/>
            <person name="Vilella A.J."/>
            <person name="Wen J."/>
            <person name="Xie X."/>
            <person name="Zody M.C."/>
            <person name="Baldwin J."/>
            <person name="Bloom T."/>
            <person name="Chin C.W."/>
            <person name="Heiman D."/>
            <person name="Nicol R."/>
            <person name="Nusbaum C."/>
            <person name="Young S."/>
            <person name="Wilkinson J."/>
            <person name="Worley K.C."/>
            <person name="Kovar C.L."/>
            <person name="Muzny D.M."/>
            <person name="Gibbs R.A."/>
            <person name="Cree A."/>
            <person name="Dihn H.H."/>
            <person name="Fowler G."/>
            <person name="Jhangiani S."/>
            <person name="Joshi V."/>
            <person name="Lee S."/>
            <person name="Lewis L.R."/>
            <person name="Nazareth L.V."/>
            <person name="Okwuonu G."/>
            <person name="Santibanez J."/>
            <person name="Warren W.C."/>
            <person name="Mardis E.R."/>
            <person name="Weinstock G.M."/>
            <person name="Wilson R.K."/>
            <person name="Delehaunty K."/>
            <person name="Dooling D."/>
            <person name="Fronik C."/>
            <person name="Fulton L."/>
            <person name="Fulton B."/>
            <person name="Graves T."/>
            <person name="Minx P."/>
            <person name="Sodergren E."/>
            <person name="Birney E."/>
            <person name="Margulies E.H."/>
            <person name="Herrero J."/>
            <person name="Green E.D."/>
            <person name="Haussler D."/>
            <person name="Siepel A."/>
            <person name="Goldman N."/>
            <person name="Pollard K.S."/>
            <person name="Pedersen J.S."/>
            <person name="Lander E.S."/>
            <person name="Kellis M."/>
        </authorList>
    </citation>
    <scope>NUCLEOTIDE SEQUENCE [LARGE SCALE GENOMIC DNA]</scope>
    <source>
        <strain evidence="8 9">Thorbecke inbred</strain>
    </source>
</reference>
<evidence type="ECO:0000256" key="7">
    <source>
        <dbReference type="SAM" id="Phobius"/>
    </source>
</evidence>
<comment type="subcellular location">
    <subcellularLocation>
        <location evidence="1">Membrane</location>
        <topology evidence="1">Multi-pass membrane protein</topology>
    </subcellularLocation>
</comment>
<evidence type="ECO:0000313" key="8">
    <source>
        <dbReference type="Ensembl" id="ENSOCUP00000006862.2"/>
    </source>
</evidence>
<dbReference type="GeneTree" id="ENSGT00510000048781"/>
<protein>
    <submittedName>
        <fullName evidence="8">Membrane spanning 4-domains A1</fullName>
    </submittedName>
</protein>
<evidence type="ECO:0000256" key="2">
    <source>
        <dbReference type="ARBA" id="ARBA00009565"/>
    </source>
</evidence>
<dbReference type="GO" id="GO:0030183">
    <property type="term" value="P:B cell differentiation"/>
    <property type="evidence" value="ECO:0007669"/>
    <property type="project" value="Ensembl"/>
</dbReference>
<dbReference type="GO" id="GO:0051262">
    <property type="term" value="P:protein tetramerization"/>
    <property type="evidence" value="ECO:0007669"/>
    <property type="project" value="Ensembl"/>
</dbReference>
<dbReference type="GO" id="GO:0009617">
    <property type="term" value="P:response to bacterium"/>
    <property type="evidence" value="ECO:0007669"/>
    <property type="project" value="Ensembl"/>
</dbReference>
<feature type="region of interest" description="Disordered" evidence="6">
    <location>
        <begin position="1"/>
        <end position="20"/>
    </location>
</feature>
<name>G1SU46_RABIT</name>
<dbReference type="CTD" id="931"/>
<dbReference type="KEGG" id="ocu:100357719"/>
<dbReference type="GO" id="GO:0009897">
    <property type="term" value="C:external side of plasma membrane"/>
    <property type="evidence" value="ECO:0007669"/>
    <property type="project" value="Ensembl"/>
</dbReference>
<dbReference type="Ensembl" id="ENSOCUT00000007941.4">
    <property type="protein sequence ID" value="ENSOCUP00000006862.2"/>
    <property type="gene ID" value="ENSOCUG00000007941.4"/>
</dbReference>
<feature type="transmembrane region" description="Helical" evidence="7">
    <location>
        <begin position="57"/>
        <end position="79"/>
    </location>
</feature>
<keyword evidence="3 7" id="KW-0812">Transmembrane</keyword>
<dbReference type="GO" id="GO:0044853">
    <property type="term" value="C:plasma membrane raft"/>
    <property type="evidence" value="ECO:0007669"/>
    <property type="project" value="Ensembl"/>
</dbReference>
<keyword evidence="5 7" id="KW-0472">Membrane</keyword>
<dbReference type="GO" id="GO:0050853">
    <property type="term" value="P:B cell receptor signaling pathway"/>
    <property type="evidence" value="ECO:0007669"/>
    <property type="project" value="Ensembl"/>
</dbReference>
<dbReference type="GO" id="GO:0002115">
    <property type="term" value="P:store-operated calcium entry"/>
    <property type="evidence" value="ECO:0007669"/>
    <property type="project" value="Ensembl"/>
</dbReference>
<keyword evidence="4 7" id="KW-1133">Transmembrane helix</keyword>
<dbReference type="eggNOG" id="ENOG502S6Z3">
    <property type="taxonomic scope" value="Eukaryota"/>
</dbReference>
<feature type="transmembrane region" description="Helical" evidence="7">
    <location>
        <begin position="190"/>
        <end position="213"/>
    </location>
</feature>
<dbReference type="Bgee" id="ENSOCUG00000007941">
    <property type="expression patterns" value="Expressed in blood and 6 other cell types or tissues"/>
</dbReference>
<evidence type="ECO:0000256" key="1">
    <source>
        <dbReference type="ARBA" id="ARBA00004141"/>
    </source>
</evidence>
<dbReference type="GO" id="GO:0042802">
    <property type="term" value="F:identical protein binding"/>
    <property type="evidence" value="ECO:0007669"/>
    <property type="project" value="Ensembl"/>
</dbReference>
<dbReference type="Proteomes" id="UP000001811">
    <property type="component" value="Chromosome 1"/>
</dbReference>
<dbReference type="PaxDb" id="9986-ENSOCUP00000006862"/>
<dbReference type="STRING" id="9986.ENSOCUP00000006862"/>
<feature type="compositionally biased region" description="Polar residues" evidence="6">
    <location>
        <begin position="1"/>
        <end position="10"/>
    </location>
</feature>
<feature type="compositionally biased region" description="Acidic residues" evidence="6">
    <location>
        <begin position="261"/>
        <end position="276"/>
    </location>
</feature>
<dbReference type="FunCoup" id="G1SU46">
    <property type="interactions" value="71"/>
</dbReference>
<dbReference type="InParanoid" id="G1SU46"/>
<dbReference type="PANTHER" id="PTHR23320:SF79">
    <property type="entry name" value="B-LYMPHOCYTE ANTIGEN CD20"/>
    <property type="match status" value="1"/>
</dbReference>
<feature type="transmembrane region" description="Helical" evidence="7">
    <location>
        <begin position="125"/>
        <end position="148"/>
    </location>
</feature>
<dbReference type="AlphaFoldDB" id="G1SU46"/>
<dbReference type="Pfam" id="PF04103">
    <property type="entry name" value="CD20"/>
    <property type="match status" value="1"/>
</dbReference>
<reference evidence="8" key="3">
    <citation type="submission" date="2025-09" db="UniProtKB">
        <authorList>
            <consortium name="Ensembl"/>
        </authorList>
    </citation>
    <scope>IDENTIFICATION</scope>
    <source>
        <strain evidence="8">Thorbecke</strain>
    </source>
</reference>
<accession>G1SU46</accession>
<evidence type="ECO:0000313" key="9">
    <source>
        <dbReference type="Proteomes" id="UP000001811"/>
    </source>
</evidence>
<dbReference type="InterPro" id="IPR007237">
    <property type="entry name" value="CD20-like"/>
</dbReference>
<dbReference type="GO" id="GO:1902656">
    <property type="term" value="P:calcium ion import into cytosol"/>
    <property type="evidence" value="ECO:0007669"/>
    <property type="project" value="Ensembl"/>
</dbReference>
<dbReference type="GO" id="GO:0019865">
    <property type="term" value="F:immunoglobulin binding"/>
    <property type="evidence" value="ECO:0007669"/>
    <property type="project" value="Ensembl"/>
</dbReference>
<evidence type="ECO:0000256" key="6">
    <source>
        <dbReference type="SAM" id="MobiDB-lite"/>
    </source>
</evidence>
<dbReference type="HOGENOM" id="CLU_082137_0_0_1"/>
<evidence type="ECO:0000256" key="5">
    <source>
        <dbReference type="ARBA" id="ARBA00023136"/>
    </source>
</evidence>
<organism evidence="8 9">
    <name type="scientific">Oryctolagus cuniculus</name>
    <name type="common">Rabbit</name>
    <dbReference type="NCBI Taxonomy" id="9986"/>
    <lineage>
        <taxon>Eukaryota</taxon>
        <taxon>Metazoa</taxon>
        <taxon>Chordata</taxon>
        <taxon>Craniata</taxon>
        <taxon>Vertebrata</taxon>
        <taxon>Euteleostomi</taxon>
        <taxon>Mammalia</taxon>
        <taxon>Eutheria</taxon>
        <taxon>Euarchontoglires</taxon>
        <taxon>Glires</taxon>
        <taxon>Lagomorpha</taxon>
        <taxon>Leporidae</taxon>
        <taxon>Oryctolagus</taxon>
    </lineage>
</organism>
<evidence type="ECO:0000256" key="4">
    <source>
        <dbReference type="ARBA" id="ARBA00022989"/>
    </source>
</evidence>
<comment type="similarity">
    <text evidence="2">Belongs to the MS4A family.</text>
</comment>
<dbReference type="RefSeq" id="XP_002709235.3">
    <property type="nucleotide sequence ID" value="XM_002709189.5"/>
</dbReference>
<dbReference type="EMBL" id="AAGW02038235">
    <property type="status" value="NOT_ANNOTATED_CDS"/>
    <property type="molecule type" value="Genomic_DNA"/>
</dbReference>
<dbReference type="PANTHER" id="PTHR23320">
    <property type="entry name" value="MEMBRANE-SPANNING 4-DOMAINS SUBFAMILY A MS4A -RELATED"/>
    <property type="match status" value="1"/>
</dbReference>
<dbReference type="OMA" id="HFFKMES"/>